<sequence>MSYKPKFTIDGVDFFDKDHLQGFPYFKRIYVISSLGNMWRNTQNVPCKTTYLNKDMTPFVSLQKIAHFAKYIEPNNPVWVNYIQYNSNEKYFQIYTDFRNSTLKK</sequence>
<dbReference type="AlphaFoldDB" id="A0A6C0CKC1"/>
<protein>
    <submittedName>
        <fullName evidence="1">Uncharacterized protein</fullName>
    </submittedName>
</protein>
<reference evidence="1" key="1">
    <citation type="journal article" date="2020" name="Nature">
        <title>Giant virus diversity and host interactions through global metagenomics.</title>
        <authorList>
            <person name="Schulz F."/>
            <person name="Roux S."/>
            <person name="Paez-Espino D."/>
            <person name="Jungbluth S."/>
            <person name="Walsh D.A."/>
            <person name="Denef V.J."/>
            <person name="McMahon K.D."/>
            <person name="Konstantinidis K.T."/>
            <person name="Eloe-Fadrosh E.A."/>
            <person name="Kyrpides N.C."/>
            <person name="Woyke T."/>
        </authorList>
    </citation>
    <scope>NUCLEOTIDE SEQUENCE</scope>
    <source>
        <strain evidence="1">GVMAG-M-3300021343-4</strain>
    </source>
</reference>
<organism evidence="1">
    <name type="scientific">viral metagenome</name>
    <dbReference type="NCBI Taxonomy" id="1070528"/>
    <lineage>
        <taxon>unclassified sequences</taxon>
        <taxon>metagenomes</taxon>
        <taxon>organismal metagenomes</taxon>
    </lineage>
</organism>
<name>A0A6C0CKC1_9ZZZZ</name>
<dbReference type="EMBL" id="MN739436">
    <property type="protein sequence ID" value="QHT04657.1"/>
    <property type="molecule type" value="Genomic_DNA"/>
</dbReference>
<accession>A0A6C0CKC1</accession>
<evidence type="ECO:0000313" key="1">
    <source>
        <dbReference type="EMBL" id="QHT04657.1"/>
    </source>
</evidence>
<proteinExistence type="predicted"/>